<evidence type="ECO:0000256" key="5">
    <source>
        <dbReference type="ARBA" id="ARBA00023136"/>
    </source>
</evidence>
<evidence type="ECO:0000256" key="2">
    <source>
        <dbReference type="ARBA" id="ARBA00022448"/>
    </source>
</evidence>
<sequence length="319" mass="33891">MGADGGHVGLVDLAGDNPQISLVISDKGKDGGEKKQLQIVSNTLSERLGFDELYSRDVLRGTMAELMGTAVMVYMMDNIIISSAKSDIGNLAMAILLGLTLAIILITLFPISGGHINPAISLSAALLGHISLSRAFMYILAQCVGAAFGALSLKAVISTEDADHFSLVGCTITEIKPGPDGPVKIGLGLAQAFWLETFFTFSVLLTALGIAFNPRLMKSFGAGLVFPIIGLIVALVIFASTTVTGQKGYAGVGLNPARCFGAALVRGGHLWDGHWIFWIGPLIACFGFYFYSKAVIDEESQAQVRKHDFLGLIKALIRR</sequence>
<dbReference type="PANTHER" id="PTHR47002:SF2">
    <property type="entry name" value="AQUAPORIN AQPAE.A-LIKE"/>
    <property type="match status" value="1"/>
</dbReference>
<accession>A0AAV1DDC6</accession>
<feature type="transmembrane region" description="Helical" evidence="7">
    <location>
        <begin position="88"/>
        <end position="109"/>
    </location>
</feature>
<evidence type="ECO:0000256" key="1">
    <source>
        <dbReference type="ARBA" id="ARBA00004141"/>
    </source>
</evidence>
<dbReference type="AlphaFoldDB" id="A0AAV1DDC6"/>
<organism evidence="8 9">
    <name type="scientific">Oldenlandia corymbosa var. corymbosa</name>
    <dbReference type="NCBI Taxonomy" id="529605"/>
    <lineage>
        <taxon>Eukaryota</taxon>
        <taxon>Viridiplantae</taxon>
        <taxon>Streptophyta</taxon>
        <taxon>Embryophyta</taxon>
        <taxon>Tracheophyta</taxon>
        <taxon>Spermatophyta</taxon>
        <taxon>Magnoliopsida</taxon>
        <taxon>eudicotyledons</taxon>
        <taxon>Gunneridae</taxon>
        <taxon>Pentapetalae</taxon>
        <taxon>asterids</taxon>
        <taxon>lamiids</taxon>
        <taxon>Gentianales</taxon>
        <taxon>Rubiaceae</taxon>
        <taxon>Rubioideae</taxon>
        <taxon>Spermacoceae</taxon>
        <taxon>Hedyotis-Oldenlandia complex</taxon>
        <taxon>Oldenlandia</taxon>
    </lineage>
</organism>
<comment type="subcellular location">
    <subcellularLocation>
        <location evidence="1">Membrane</location>
        <topology evidence="1">Multi-pass membrane protein</topology>
    </subcellularLocation>
</comment>
<evidence type="ECO:0000313" key="9">
    <source>
        <dbReference type="Proteomes" id="UP001161247"/>
    </source>
</evidence>
<keyword evidence="9" id="KW-1185">Reference proteome</keyword>
<feature type="transmembrane region" description="Helical" evidence="7">
    <location>
        <begin position="139"/>
        <end position="157"/>
    </location>
</feature>
<evidence type="ECO:0000256" key="3">
    <source>
        <dbReference type="ARBA" id="ARBA00022692"/>
    </source>
</evidence>
<keyword evidence="2 6" id="KW-0813">Transport</keyword>
<comment type="similarity">
    <text evidence="6">Belongs to the MIP/aquaporin (TC 1.A.8) family.</text>
</comment>
<name>A0AAV1DDC6_OLDCO</name>
<dbReference type="PANTHER" id="PTHR47002">
    <property type="entry name" value="AQUAPORIN-LIKE"/>
    <property type="match status" value="1"/>
</dbReference>
<dbReference type="PROSITE" id="PS00221">
    <property type="entry name" value="MIP"/>
    <property type="match status" value="1"/>
</dbReference>
<dbReference type="InterPro" id="IPR022357">
    <property type="entry name" value="MIP_CS"/>
</dbReference>
<feature type="transmembrane region" description="Helical" evidence="7">
    <location>
        <begin position="275"/>
        <end position="296"/>
    </location>
</feature>
<dbReference type="Proteomes" id="UP001161247">
    <property type="component" value="Chromosome 4"/>
</dbReference>
<proteinExistence type="inferred from homology"/>
<reference evidence="8" key="1">
    <citation type="submission" date="2023-03" db="EMBL/GenBank/DDBJ databases">
        <authorList>
            <person name="Julca I."/>
        </authorList>
    </citation>
    <scope>NUCLEOTIDE SEQUENCE</scope>
</reference>
<feature type="transmembrane region" description="Helical" evidence="7">
    <location>
        <begin position="192"/>
        <end position="212"/>
    </location>
</feature>
<evidence type="ECO:0000313" key="8">
    <source>
        <dbReference type="EMBL" id="CAI9104682.1"/>
    </source>
</evidence>
<dbReference type="Pfam" id="PF00230">
    <property type="entry name" value="MIP"/>
    <property type="match status" value="1"/>
</dbReference>
<gene>
    <name evidence="8" type="ORF">OLC1_LOCUS13565</name>
</gene>
<dbReference type="InterPro" id="IPR000425">
    <property type="entry name" value="MIP"/>
</dbReference>
<dbReference type="EMBL" id="OX459121">
    <property type="protein sequence ID" value="CAI9104682.1"/>
    <property type="molecule type" value="Genomic_DNA"/>
</dbReference>
<dbReference type="SUPFAM" id="SSF81338">
    <property type="entry name" value="Aquaporin-like"/>
    <property type="match status" value="1"/>
</dbReference>
<dbReference type="PRINTS" id="PR00783">
    <property type="entry name" value="MINTRINSICP"/>
</dbReference>
<keyword evidence="3 6" id="KW-0812">Transmembrane</keyword>
<dbReference type="Gene3D" id="1.20.1080.10">
    <property type="entry name" value="Glycerol uptake facilitator protein"/>
    <property type="match status" value="1"/>
</dbReference>
<keyword evidence="4 7" id="KW-1133">Transmembrane helix</keyword>
<dbReference type="GO" id="GO:0016020">
    <property type="term" value="C:membrane"/>
    <property type="evidence" value="ECO:0007669"/>
    <property type="project" value="UniProtKB-SubCell"/>
</dbReference>
<keyword evidence="5 7" id="KW-0472">Membrane</keyword>
<feature type="transmembrane region" description="Helical" evidence="7">
    <location>
        <begin position="219"/>
        <end position="239"/>
    </location>
</feature>
<evidence type="ECO:0000256" key="6">
    <source>
        <dbReference type="RuleBase" id="RU000477"/>
    </source>
</evidence>
<protein>
    <submittedName>
        <fullName evidence="8">OLC1v1003408C3</fullName>
    </submittedName>
</protein>
<evidence type="ECO:0000256" key="4">
    <source>
        <dbReference type="ARBA" id="ARBA00022989"/>
    </source>
</evidence>
<evidence type="ECO:0000256" key="7">
    <source>
        <dbReference type="SAM" id="Phobius"/>
    </source>
</evidence>
<dbReference type="InterPro" id="IPR023271">
    <property type="entry name" value="Aquaporin-like"/>
</dbReference>
<dbReference type="GO" id="GO:0015267">
    <property type="term" value="F:channel activity"/>
    <property type="evidence" value="ECO:0007669"/>
    <property type="project" value="InterPro"/>
</dbReference>